<keyword evidence="6" id="KW-0325">Glycoprotein</keyword>
<dbReference type="FunFam" id="3.40.50.1820:FF:000118">
    <property type="entry name" value="Carboxypeptidase"/>
    <property type="match status" value="1"/>
</dbReference>
<evidence type="ECO:0000256" key="3">
    <source>
        <dbReference type="ARBA" id="ARBA00022670"/>
    </source>
</evidence>
<dbReference type="PANTHER" id="PTHR11802:SF479">
    <property type="entry name" value="CARBOXYPEPTIDASE"/>
    <property type="match status" value="1"/>
</dbReference>
<evidence type="ECO:0000313" key="8">
    <source>
        <dbReference type="EMBL" id="EKD13741.1"/>
    </source>
</evidence>
<dbReference type="InterPro" id="IPR029058">
    <property type="entry name" value="AB_hydrolase_fold"/>
</dbReference>
<dbReference type="PRINTS" id="PR00724">
    <property type="entry name" value="CRBOXYPTASEC"/>
</dbReference>
<dbReference type="eggNOG" id="KOG1282">
    <property type="taxonomic scope" value="Eukaryota"/>
</dbReference>
<dbReference type="OrthoDB" id="443318at2759"/>
<dbReference type="InterPro" id="IPR033124">
    <property type="entry name" value="Ser_caboxypep_his_AS"/>
</dbReference>
<keyword evidence="2 8" id="KW-0121">Carboxypeptidase</keyword>
<dbReference type="Pfam" id="PF00450">
    <property type="entry name" value="Peptidase_S10"/>
    <property type="match status" value="2"/>
</dbReference>
<dbReference type="SUPFAM" id="SSF53474">
    <property type="entry name" value="alpha/beta-Hydrolases"/>
    <property type="match status" value="1"/>
</dbReference>
<dbReference type="EMBL" id="JH921448">
    <property type="protein sequence ID" value="EKD13741.1"/>
    <property type="molecule type" value="Genomic_DNA"/>
</dbReference>
<keyword evidence="9" id="KW-1185">Reference proteome</keyword>
<evidence type="ECO:0000256" key="4">
    <source>
        <dbReference type="ARBA" id="ARBA00022729"/>
    </source>
</evidence>
<dbReference type="HOGENOM" id="CLU_008523_12_3_1"/>
<proteinExistence type="inferred from homology"/>
<evidence type="ECO:0000256" key="7">
    <source>
        <dbReference type="SAM" id="MobiDB-lite"/>
    </source>
</evidence>
<dbReference type="OMA" id="LMSTCDF"/>
<dbReference type="Gene3D" id="3.40.50.1820">
    <property type="entry name" value="alpha/beta hydrolase"/>
    <property type="match status" value="1"/>
</dbReference>
<organism evidence="8 9">
    <name type="scientific">Marssonina brunnea f. sp. multigermtubi (strain MB_m1)</name>
    <name type="common">Marssonina leaf spot fungus</name>
    <dbReference type="NCBI Taxonomy" id="1072389"/>
    <lineage>
        <taxon>Eukaryota</taxon>
        <taxon>Fungi</taxon>
        <taxon>Dikarya</taxon>
        <taxon>Ascomycota</taxon>
        <taxon>Pezizomycotina</taxon>
        <taxon>Leotiomycetes</taxon>
        <taxon>Helotiales</taxon>
        <taxon>Drepanopezizaceae</taxon>
        <taxon>Drepanopeziza</taxon>
    </lineage>
</organism>
<keyword evidence="5" id="KW-0378">Hydrolase</keyword>
<dbReference type="InParanoid" id="K1WLL1"/>
<feature type="region of interest" description="Disordered" evidence="7">
    <location>
        <begin position="563"/>
        <end position="587"/>
    </location>
</feature>
<dbReference type="GO" id="GO:0004185">
    <property type="term" value="F:serine-type carboxypeptidase activity"/>
    <property type="evidence" value="ECO:0007669"/>
    <property type="project" value="InterPro"/>
</dbReference>
<dbReference type="InterPro" id="IPR001563">
    <property type="entry name" value="Peptidase_S10"/>
</dbReference>
<feature type="region of interest" description="Disordered" evidence="7">
    <location>
        <begin position="73"/>
        <end position="100"/>
    </location>
</feature>
<evidence type="ECO:0000256" key="1">
    <source>
        <dbReference type="ARBA" id="ARBA00009431"/>
    </source>
</evidence>
<dbReference type="KEGG" id="mbe:MBM_07942"/>
<dbReference type="MEROPS" id="S10.014"/>
<evidence type="ECO:0000256" key="2">
    <source>
        <dbReference type="ARBA" id="ARBA00022645"/>
    </source>
</evidence>
<sequence>MTKAISTEERHSENVGFLQARWRSHPTAGTSVGLQSKLYAAGSKKLDSRPRHAVDAARARSIAAGIASAAGHSGRSLKHVGKADKPRKMQERDPQMHQRRDTARYLTNSTAKYTVNGTGIPDVDFDIGESYAGLMPISKAANESSQLYFWFFPSENPEASDEILIWLNGGPGCSSLEGLLQENGPFLWQYGTYKPVPNPYSWVELTNVVWIEQPTMVAEQFLGFWKNFMDTFALQGRKVFITGESFAGYYVPYIADAMLNKNDTTYFNVEATMIYDPSTSSDQIQEQIPAVQFIDYWSGLHPFNDTYNAFLHNMSDSCGYTSYLEKYLTFPPPGPFPVELPGTDENGRTTDDCDVFDAILYEIFWLNPCWDIYQVATTCPQLWDVLGFPGSQTYLPEGATIYFNRTDVQKAINAPLGNWDECSDGVLTTDNSPPSGLSVLPGVIERSKRTVIGHGALDMVLISNGTLLMIQNMTWNGAQGFTQKPSDPFLVPYHDDISPSTLAGSGVLGTTHTERGLTWVSIDLSGHMVPQYAPSASYRHLEFLLGRIDSLSSNASFTAMPFQQPDATFGNETAQPTKRGRGAELEF</sequence>
<dbReference type="AlphaFoldDB" id="K1WLL1"/>
<dbReference type="PROSITE" id="PS00560">
    <property type="entry name" value="CARBOXYPEPT_SER_HIS"/>
    <property type="match status" value="1"/>
</dbReference>
<dbReference type="GO" id="GO:0006508">
    <property type="term" value="P:proteolysis"/>
    <property type="evidence" value="ECO:0007669"/>
    <property type="project" value="UniProtKB-KW"/>
</dbReference>
<evidence type="ECO:0000313" key="9">
    <source>
        <dbReference type="Proteomes" id="UP000006753"/>
    </source>
</evidence>
<dbReference type="PANTHER" id="PTHR11802">
    <property type="entry name" value="SERINE PROTEASE FAMILY S10 SERINE CARBOXYPEPTIDASE"/>
    <property type="match status" value="1"/>
</dbReference>
<dbReference type="Proteomes" id="UP000006753">
    <property type="component" value="Unassembled WGS sequence"/>
</dbReference>
<keyword evidence="4" id="KW-0732">Signal</keyword>
<feature type="compositionally biased region" description="Basic and acidic residues" evidence="7">
    <location>
        <begin position="81"/>
        <end position="100"/>
    </location>
</feature>
<protein>
    <submittedName>
        <fullName evidence="8">Serine carboxypeptidase</fullName>
    </submittedName>
</protein>
<name>K1WLL1_MARBU</name>
<evidence type="ECO:0000256" key="5">
    <source>
        <dbReference type="ARBA" id="ARBA00022801"/>
    </source>
</evidence>
<reference evidence="8 9" key="1">
    <citation type="journal article" date="2012" name="BMC Genomics">
        <title>Sequencing the genome of Marssonina brunnea reveals fungus-poplar co-evolution.</title>
        <authorList>
            <person name="Zhu S."/>
            <person name="Cao Y.-Z."/>
            <person name="Jiang C."/>
            <person name="Tan B.-Y."/>
            <person name="Wang Z."/>
            <person name="Feng S."/>
            <person name="Zhang L."/>
            <person name="Su X.-H."/>
            <person name="Brejova B."/>
            <person name="Vinar T."/>
            <person name="Xu M."/>
            <person name="Wang M.-X."/>
            <person name="Zhang S.-G."/>
            <person name="Huang M.-R."/>
            <person name="Wu R."/>
            <person name="Zhou Y."/>
        </authorList>
    </citation>
    <scope>NUCLEOTIDE SEQUENCE [LARGE SCALE GENOMIC DNA]</scope>
    <source>
        <strain evidence="8 9">MB_m1</strain>
    </source>
</reference>
<accession>K1WLL1</accession>
<evidence type="ECO:0000256" key="6">
    <source>
        <dbReference type="ARBA" id="ARBA00023180"/>
    </source>
</evidence>
<gene>
    <name evidence="8" type="ORF">MBM_07942</name>
</gene>
<keyword evidence="3" id="KW-0645">Protease</keyword>
<comment type="similarity">
    <text evidence="1">Belongs to the peptidase S10 family.</text>
</comment>